<evidence type="ECO:0000256" key="1">
    <source>
        <dbReference type="ARBA" id="ARBA00006481"/>
    </source>
</evidence>
<name>A0A9Q0E0I8_9TELE</name>
<dbReference type="GO" id="GO:0003712">
    <property type="term" value="F:transcription coregulator activity"/>
    <property type="evidence" value="ECO:0007669"/>
    <property type="project" value="TreeGrafter"/>
</dbReference>
<feature type="region of interest" description="Disordered" evidence="2">
    <location>
        <begin position="325"/>
        <end position="502"/>
    </location>
</feature>
<comment type="caution">
    <text evidence="3">The sequence shown here is derived from an EMBL/GenBank/DDBJ whole genome shotgun (WGS) entry which is preliminary data.</text>
</comment>
<accession>A0A9Q0E0I8</accession>
<feature type="region of interest" description="Disordered" evidence="2">
    <location>
        <begin position="157"/>
        <end position="207"/>
    </location>
</feature>
<feature type="compositionally biased region" description="Basic and acidic residues" evidence="2">
    <location>
        <begin position="396"/>
        <end position="423"/>
    </location>
</feature>
<feature type="region of interest" description="Disordered" evidence="2">
    <location>
        <begin position="1"/>
        <end position="63"/>
    </location>
</feature>
<feature type="compositionally biased region" description="Low complexity" evidence="2">
    <location>
        <begin position="27"/>
        <end position="43"/>
    </location>
</feature>
<evidence type="ECO:0000313" key="3">
    <source>
        <dbReference type="EMBL" id="KAJ3597966.1"/>
    </source>
</evidence>
<dbReference type="Proteomes" id="UP001148018">
    <property type="component" value="Unassembled WGS sequence"/>
</dbReference>
<comment type="similarity">
    <text evidence="1">Belongs to the BCLAF1/THRAP3 family.</text>
</comment>
<dbReference type="AlphaFoldDB" id="A0A9Q0E0I8"/>
<gene>
    <name evidence="3" type="ORF">NHX12_001481</name>
</gene>
<feature type="compositionally biased region" description="Basic and acidic residues" evidence="2">
    <location>
        <begin position="195"/>
        <end position="207"/>
    </location>
</feature>
<dbReference type="PANTHER" id="PTHR15268:SF16">
    <property type="entry name" value="THYROID HORMONE RECEPTOR-ASSOCIATED PROTEIN 3"/>
    <property type="match status" value="1"/>
</dbReference>
<dbReference type="EMBL" id="JANIIK010000109">
    <property type="protein sequence ID" value="KAJ3597966.1"/>
    <property type="molecule type" value="Genomic_DNA"/>
</dbReference>
<feature type="compositionally biased region" description="Basic residues" evidence="2">
    <location>
        <begin position="385"/>
        <end position="395"/>
    </location>
</feature>
<dbReference type="GO" id="GO:0003677">
    <property type="term" value="F:DNA binding"/>
    <property type="evidence" value="ECO:0007669"/>
    <property type="project" value="TreeGrafter"/>
</dbReference>
<proteinExistence type="inferred from homology"/>
<dbReference type="GO" id="GO:0016592">
    <property type="term" value="C:mediator complex"/>
    <property type="evidence" value="ECO:0007669"/>
    <property type="project" value="TreeGrafter"/>
</dbReference>
<dbReference type="InterPro" id="IPR029199">
    <property type="entry name" value="THRAP3_BCLAF1"/>
</dbReference>
<evidence type="ECO:0000313" key="4">
    <source>
        <dbReference type="Proteomes" id="UP001148018"/>
    </source>
</evidence>
<protein>
    <recommendedName>
        <fullName evidence="5">Thyroid hormone receptor associated protein 3</fullName>
    </recommendedName>
</protein>
<evidence type="ECO:0000256" key="2">
    <source>
        <dbReference type="SAM" id="MobiDB-lite"/>
    </source>
</evidence>
<sequence length="543" mass="60443">RKYPKVDQPRGPWGPHEVRGYHHRGFQRPFNFRGRGRGFFPRGRFQRGGGGGGGEDNLHGDSSTIPAAFRKFLEEQRNGSELDQGKVLKAGGQVAGGGKVAEEGVSNGTTSDCASNLPPMPALRRRVGDLRGDESSKAKAKTSALAVFEERLGRWKSSGHRPLADRPDLTQAHSGAQRPESADAADAAKLPGFSPEKDSGRFQRTEKQAKCSVMMDFLRDRMSSSSDVLTGERQLSQDLVQSCRKEQEFRSIFQHVDTSRVQRSPSELFTQHILTIVHHVNAQYFPTSGGSLSERFATYQRRIHRRIDVSPSAFKKHSHLFEAMKSSEEGSYKDGGEKAMKGDSSDLRLDIESRKKISVGEQDCDQDKERGLGDPPVPSKERSKEKSHKRHKKSNRSGDQDFSKARPAQRDVPEPTETGRPREGFQFTVRGRGWNRGNHHGNGVHGNPSAAATQNEDWEPEFTPKSKKYYLHDNNREGERERERRWAGGRGSAGRGGGFTDGRPRFIIRRAVAGGDGGNHFQVNGKQKVNEAEEEGRQHVCDA</sequence>
<feature type="compositionally biased region" description="Basic and acidic residues" evidence="2">
    <location>
        <begin position="470"/>
        <end position="486"/>
    </location>
</feature>
<feature type="region of interest" description="Disordered" evidence="2">
    <location>
        <begin position="94"/>
        <end position="123"/>
    </location>
</feature>
<feature type="compositionally biased region" description="Gly residues" evidence="2">
    <location>
        <begin position="488"/>
        <end position="500"/>
    </location>
</feature>
<feature type="compositionally biased region" description="Gly residues" evidence="2">
    <location>
        <begin position="46"/>
        <end position="55"/>
    </location>
</feature>
<dbReference type="GO" id="GO:0045944">
    <property type="term" value="P:positive regulation of transcription by RNA polymerase II"/>
    <property type="evidence" value="ECO:0007669"/>
    <property type="project" value="TreeGrafter"/>
</dbReference>
<dbReference type="OrthoDB" id="9948513at2759"/>
<evidence type="ECO:0008006" key="5">
    <source>
        <dbReference type="Google" id="ProtNLM"/>
    </source>
</evidence>
<reference evidence="3" key="1">
    <citation type="submission" date="2022-07" db="EMBL/GenBank/DDBJ databases">
        <title>Chromosome-level genome of Muraenolepis orangiensis.</title>
        <authorList>
            <person name="Kim J."/>
        </authorList>
    </citation>
    <scope>NUCLEOTIDE SEQUENCE</scope>
    <source>
        <strain evidence="3">KU_S4_2022</strain>
        <tissue evidence="3">Muscle</tissue>
    </source>
</reference>
<organism evidence="3 4">
    <name type="scientific">Muraenolepis orangiensis</name>
    <name type="common">Patagonian moray cod</name>
    <dbReference type="NCBI Taxonomy" id="630683"/>
    <lineage>
        <taxon>Eukaryota</taxon>
        <taxon>Metazoa</taxon>
        <taxon>Chordata</taxon>
        <taxon>Craniata</taxon>
        <taxon>Vertebrata</taxon>
        <taxon>Euteleostomi</taxon>
        <taxon>Actinopterygii</taxon>
        <taxon>Neopterygii</taxon>
        <taxon>Teleostei</taxon>
        <taxon>Neoteleostei</taxon>
        <taxon>Acanthomorphata</taxon>
        <taxon>Zeiogadaria</taxon>
        <taxon>Gadariae</taxon>
        <taxon>Gadiformes</taxon>
        <taxon>Muraenolepidoidei</taxon>
        <taxon>Muraenolepididae</taxon>
        <taxon>Muraenolepis</taxon>
    </lineage>
</organism>
<dbReference type="Pfam" id="PF15440">
    <property type="entry name" value="THRAP3_BCLAF1"/>
    <property type="match status" value="1"/>
</dbReference>
<feature type="compositionally biased region" description="Basic and acidic residues" evidence="2">
    <location>
        <begin position="325"/>
        <end position="355"/>
    </location>
</feature>
<keyword evidence="4" id="KW-1185">Reference proteome</keyword>
<dbReference type="PANTHER" id="PTHR15268">
    <property type="entry name" value="THRAP3/BCLAF1"/>
    <property type="match status" value="1"/>
</dbReference>
<feature type="non-terminal residue" evidence="3">
    <location>
        <position position="543"/>
    </location>
</feature>